<name>A0AAV8X6X0_9CUCU</name>
<organism evidence="1 2">
    <name type="scientific">Rhamnusium bicolor</name>
    <dbReference type="NCBI Taxonomy" id="1586634"/>
    <lineage>
        <taxon>Eukaryota</taxon>
        <taxon>Metazoa</taxon>
        <taxon>Ecdysozoa</taxon>
        <taxon>Arthropoda</taxon>
        <taxon>Hexapoda</taxon>
        <taxon>Insecta</taxon>
        <taxon>Pterygota</taxon>
        <taxon>Neoptera</taxon>
        <taxon>Endopterygota</taxon>
        <taxon>Coleoptera</taxon>
        <taxon>Polyphaga</taxon>
        <taxon>Cucujiformia</taxon>
        <taxon>Chrysomeloidea</taxon>
        <taxon>Cerambycidae</taxon>
        <taxon>Lepturinae</taxon>
        <taxon>Rhagiini</taxon>
        <taxon>Rhamnusium</taxon>
    </lineage>
</organism>
<protein>
    <recommendedName>
        <fullName evidence="3">Transposase</fullName>
    </recommendedName>
</protein>
<reference evidence="1" key="1">
    <citation type="journal article" date="2023" name="Insect Mol. Biol.">
        <title>Genome sequencing provides insights into the evolution of gene families encoding plant cell wall-degrading enzymes in longhorned beetles.</title>
        <authorList>
            <person name="Shin N.R."/>
            <person name="Okamura Y."/>
            <person name="Kirsch R."/>
            <person name="Pauchet Y."/>
        </authorList>
    </citation>
    <scope>NUCLEOTIDE SEQUENCE</scope>
    <source>
        <strain evidence="1">RBIC_L_NR</strain>
    </source>
</reference>
<gene>
    <name evidence="1" type="ORF">NQ314_013464</name>
</gene>
<keyword evidence="2" id="KW-1185">Reference proteome</keyword>
<comment type="caution">
    <text evidence="1">The sequence shown here is derived from an EMBL/GenBank/DDBJ whole genome shotgun (WGS) entry which is preliminary data.</text>
</comment>
<proteinExistence type="predicted"/>
<sequence length="114" mass="13123">MPWSSSDRKRFGLLSQVFRVFYTPIAVAPDVVDDLILTCCCLHNLLRDGYLEDNNNSQFFTYNNEETIQNNMISFSCFGGFSNSEGFEIRDKLKDFFCNECGAVQWQDVVNYGT</sequence>
<evidence type="ECO:0008006" key="3">
    <source>
        <dbReference type="Google" id="ProtNLM"/>
    </source>
</evidence>
<dbReference type="EMBL" id="JANEYF010003737">
    <property type="protein sequence ID" value="KAJ8934278.1"/>
    <property type="molecule type" value="Genomic_DNA"/>
</dbReference>
<evidence type="ECO:0000313" key="2">
    <source>
        <dbReference type="Proteomes" id="UP001162156"/>
    </source>
</evidence>
<accession>A0AAV8X6X0</accession>
<dbReference type="AlphaFoldDB" id="A0AAV8X6X0"/>
<dbReference type="Proteomes" id="UP001162156">
    <property type="component" value="Unassembled WGS sequence"/>
</dbReference>
<evidence type="ECO:0000313" key="1">
    <source>
        <dbReference type="EMBL" id="KAJ8934278.1"/>
    </source>
</evidence>